<comment type="caution">
    <text evidence="1">The sequence shown here is derived from an EMBL/GenBank/DDBJ whole genome shotgun (WGS) entry which is preliminary data.</text>
</comment>
<dbReference type="AlphaFoldDB" id="A0A9P8XS85"/>
<gene>
    <name evidence="1" type="ORF">B0I36DRAFT_342914</name>
</gene>
<dbReference type="Proteomes" id="UP000756346">
    <property type="component" value="Unassembled WGS sequence"/>
</dbReference>
<dbReference type="EMBL" id="JAGTJQ010000020">
    <property type="protein sequence ID" value="KAH7009092.1"/>
    <property type="molecule type" value="Genomic_DNA"/>
</dbReference>
<dbReference type="RefSeq" id="XP_046003790.1">
    <property type="nucleotide sequence ID" value="XM_046156115.1"/>
</dbReference>
<keyword evidence="2" id="KW-1185">Reference proteome</keyword>
<evidence type="ECO:0000313" key="1">
    <source>
        <dbReference type="EMBL" id="KAH7009092.1"/>
    </source>
</evidence>
<name>A0A9P8XS85_9PEZI</name>
<accession>A0A9P8XS85</accession>
<evidence type="ECO:0000313" key="2">
    <source>
        <dbReference type="Proteomes" id="UP000756346"/>
    </source>
</evidence>
<dbReference type="GeneID" id="70185661"/>
<organism evidence="1 2">
    <name type="scientific">Microdochium trichocladiopsis</name>
    <dbReference type="NCBI Taxonomy" id="1682393"/>
    <lineage>
        <taxon>Eukaryota</taxon>
        <taxon>Fungi</taxon>
        <taxon>Dikarya</taxon>
        <taxon>Ascomycota</taxon>
        <taxon>Pezizomycotina</taxon>
        <taxon>Sordariomycetes</taxon>
        <taxon>Xylariomycetidae</taxon>
        <taxon>Xylariales</taxon>
        <taxon>Microdochiaceae</taxon>
        <taxon>Microdochium</taxon>
    </lineage>
</organism>
<proteinExistence type="predicted"/>
<reference evidence="1" key="1">
    <citation type="journal article" date="2021" name="Nat. Commun.">
        <title>Genetic determinants of endophytism in the Arabidopsis root mycobiome.</title>
        <authorList>
            <person name="Mesny F."/>
            <person name="Miyauchi S."/>
            <person name="Thiergart T."/>
            <person name="Pickel B."/>
            <person name="Atanasova L."/>
            <person name="Karlsson M."/>
            <person name="Huettel B."/>
            <person name="Barry K.W."/>
            <person name="Haridas S."/>
            <person name="Chen C."/>
            <person name="Bauer D."/>
            <person name="Andreopoulos W."/>
            <person name="Pangilinan J."/>
            <person name="LaButti K."/>
            <person name="Riley R."/>
            <person name="Lipzen A."/>
            <person name="Clum A."/>
            <person name="Drula E."/>
            <person name="Henrissat B."/>
            <person name="Kohler A."/>
            <person name="Grigoriev I.V."/>
            <person name="Martin F.M."/>
            <person name="Hacquard S."/>
        </authorList>
    </citation>
    <scope>NUCLEOTIDE SEQUENCE</scope>
    <source>
        <strain evidence="1">MPI-CAGE-CH-0230</strain>
    </source>
</reference>
<sequence length="80" mass="8659">MGTQKCVDLTRPRSLSLDLHLQLCVCSGLCRSTNMDPQTHTHKPARLGAQRLSPQASLEHATIRLAAVTSTVVTAISVHK</sequence>
<protein>
    <submittedName>
        <fullName evidence="1">Uncharacterized protein</fullName>
    </submittedName>
</protein>